<dbReference type="EMBL" id="UINC01020427">
    <property type="protein sequence ID" value="SVA85790.1"/>
    <property type="molecule type" value="Genomic_DNA"/>
</dbReference>
<gene>
    <name evidence="1" type="ORF">METZ01_LOCUS138644</name>
</gene>
<proteinExistence type="predicted"/>
<sequence>MKHLVGLIVSIVLLNGCAQLPLVSTLEGTLSVNGAIAGVTGKYEHQ</sequence>
<reference evidence="1" key="1">
    <citation type="submission" date="2018-05" db="EMBL/GenBank/DDBJ databases">
        <authorList>
            <person name="Lanie J.A."/>
            <person name="Ng W.-L."/>
            <person name="Kazmierczak K.M."/>
            <person name="Andrzejewski T.M."/>
            <person name="Davidsen T.M."/>
            <person name="Wayne K.J."/>
            <person name="Tettelin H."/>
            <person name="Glass J.I."/>
            <person name="Rusch D."/>
            <person name="Podicherti R."/>
            <person name="Tsui H.-C.T."/>
            <person name="Winkler M.E."/>
        </authorList>
    </citation>
    <scope>NUCLEOTIDE SEQUENCE</scope>
</reference>
<organism evidence="1">
    <name type="scientific">marine metagenome</name>
    <dbReference type="NCBI Taxonomy" id="408172"/>
    <lineage>
        <taxon>unclassified sequences</taxon>
        <taxon>metagenomes</taxon>
        <taxon>ecological metagenomes</taxon>
    </lineage>
</organism>
<protein>
    <submittedName>
        <fullName evidence="1">Uncharacterized protein</fullName>
    </submittedName>
</protein>
<accession>A0A381Z972</accession>
<feature type="non-terminal residue" evidence="1">
    <location>
        <position position="46"/>
    </location>
</feature>
<dbReference type="AlphaFoldDB" id="A0A381Z972"/>
<name>A0A381Z972_9ZZZZ</name>
<evidence type="ECO:0000313" key="1">
    <source>
        <dbReference type="EMBL" id="SVA85790.1"/>
    </source>
</evidence>